<dbReference type="InterPro" id="IPR035994">
    <property type="entry name" value="Nucleoside_phosphorylase_sf"/>
</dbReference>
<dbReference type="Proteomes" id="UP000547976">
    <property type="component" value="Unassembled WGS sequence"/>
</dbReference>
<dbReference type="Pfam" id="PF01048">
    <property type="entry name" value="PNP_UDP_1"/>
    <property type="match status" value="1"/>
</dbReference>
<evidence type="ECO:0000313" key="4">
    <source>
        <dbReference type="Proteomes" id="UP000547976"/>
    </source>
</evidence>
<comment type="caution">
    <text evidence="3">The sequence shown here is derived from an EMBL/GenBank/DDBJ whole genome shotgun (WGS) entry which is preliminary data.</text>
</comment>
<keyword evidence="4" id="KW-1185">Reference proteome</keyword>
<organism evidence="3 4">
    <name type="scientific">Gibberella subglutinans</name>
    <name type="common">Fusarium subglutinans</name>
    <dbReference type="NCBI Taxonomy" id="42677"/>
    <lineage>
        <taxon>Eukaryota</taxon>
        <taxon>Fungi</taxon>
        <taxon>Dikarya</taxon>
        <taxon>Ascomycota</taxon>
        <taxon>Pezizomycotina</taxon>
        <taxon>Sordariomycetes</taxon>
        <taxon>Hypocreomycetidae</taxon>
        <taxon>Hypocreales</taxon>
        <taxon>Nectriaceae</taxon>
        <taxon>Fusarium</taxon>
        <taxon>Fusarium fujikuroi species complex</taxon>
    </lineage>
</organism>
<dbReference type="GO" id="GO:0009116">
    <property type="term" value="P:nucleoside metabolic process"/>
    <property type="evidence" value="ECO:0007669"/>
    <property type="project" value="InterPro"/>
</dbReference>
<sequence length="415" mass="45745">MPPTEDTSFRVAIVCALPREAAAMSLLFDELWDEMSDDGKGTEQNTYVTGRIGQHNVVLATLPGMGTIHAARVTVKLRGKYRRLRLALLVGICGGMPRIANQDAFLGDVVISKSVVQYDYGKQYPRHFKIMKYVEDSLASPYMEIRSLLANIEAEMVDRRLKRAATGHLKHLQNAAKQDKNSANYQYPGAVNDKLYPSDYHHKHRKSCSECTSHPTAMCIPARKASCLDLECDPSRLVQRRRVSNLPAGADYVPQLFMGRIGSANCVVKSGTDRDNFATRHGIIAFEMEGAGMWDTIPCIVVKGICDYADSHKKKDWQDYASATAASVAKAIVERYPLGDSDASSAPLGGMLWFSPYDTKLTWIDLRGANQRSVASNSAGGGTWVNQGHATSMPGPGQVPGEYDPRDPSRFPVRR</sequence>
<protein>
    <recommendedName>
        <fullName evidence="2">Nucleoside phosphorylase domain-containing protein</fullName>
    </recommendedName>
</protein>
<dbReference type="OrthoDB" id="20872at2759"/>
<evidence type="ECO:0000256" key="1">
    <source>
        <dbReference type="SAM" id="MobiDB-lite"/>
    </source>
</evidence>
<dbReference type="AlphaFoldDB" id="A0A8H5LAJ2"/>
<proteinExistence type="predicted"/>
<dbReference type="GeneID" id="59310970"/>
<feature type="domain" description="Nucleoside phosphorylase" evidence="2">
    <location>
        <begin position="10"/>
        <end position="126"/>
    </location>
</feature>
<dbReference type="PANTHER" id="PTHR46082">
    <property type="entry name" value="ATP/GTP-BINDING PROTEIN-RELATED"/>
    <property type="match status" value="1"/>
</dbReference>
<evidence type="ECO:0000259" key="2">
    <source>
        <dbReference type="Pfam" id="PF01048"/>
    </source>
</evidence>
<dbReference type="InterPro" id="IPR053137">
    <property type="entry name" value="NLR-like"/>
</dbReference>
<dbReference type="SUPFAM" id="SSF53167">
    <property type="entry name" value="Purine and uridine phosphorylases"/>
    <property type="match status" value="1"/>
</dbReference>
<dbReference type="RefSeq" id="XP_036532989.1">
    <property type="nucleotide sequence ID" value="XM_036676252.1"/>
</dbReference>
<feature type="region of interest" description="Disordered" evidence="1">
    <location>
        <begin position="375"/>
        <end position="415"/>
    </location>
</feature>
<accession>A0A8H5LAJ2</accession>
<dbReference type="PANTHER" id="PTHR46082:SF6">
    <property type="entry name" value="AAA+ ATPASE DOMAIN-CONTAINING PROTEIN-RELATED"/>
    <property type="match status" value="1"/>
</dbReference>
<evidence type="ECO:0000313" key="3">
    <source>
        <dbReference type="EMBL" id="KAF5588342.1"/>
    </source>
</evidence>
<name>A0A8H5LAJ2_GIBSU</name>
<dbReference type="Gene3D" id="3.40.50.1580">
    <property type="entry name" value="Nucleoside phosphorylase domain"/>
    <property type="match status" value="1"/>
</dbReference>
<dbReference type="InterPro" id="IPR000845">
    <property type="entry name" value="Nucleoside_phosphorylase_d"/>
</dbReference>
<dbReference type="GO" id="GO:0003824">
    <property type="term" value="F:catalytic activity"/>
    <property type="evidence" value="ECO:0007669"/>
    <property type="project" value="InterPro"/>
</dbReference>
<feature type="compositionally biased region" description="Polar residues" evidence="1">
    <location>
        <begin position="375"/>
        <end position="390"/>
    </location>
</feature>
<gene>
    <name evidence="3" type="ORF">FSUBG_11557</name>
</gene>
<reference evidence="3 4" key="1">
    <citation type="submission" date="2020-05" db="EMBL/GenBank/DDBJ databases">
        <title>Identification and distribution of gene clusters putatively required for synthesis of sphingolipid metabolism inhibitors in phylogenetically diverse species of the filamentous fungus Fusarium.</title>
        <authorList>
            <person name="Kim H.-S."/>
            <person name="Busman M."/>
            <person name="Brown D.W."/>
            <person name="Divon H."/>
            <person name="Uhlig S."/>
            <person name="Proctor R.H."/>
        </authorList>
    </citation>
    <scope>NUCLEOTIDE SEQUENCE [LARGE SCALE GENOMIC DNA]</scope>
    <source>
        <strain evidence="3 4">NRRL 66333</strain>
    </source>
</reference>
<dbReference type="EMBL" id="JAAOAV010000221">
    <property type="protein sequence ID" value="KAF5588342.1"/>
    <property type="molecule type" value="Genomic_DNA"/>
</dbReference>